<accession>A0A2P5K735</accession>
<evidence type="ECO:0000313" key="3">
    <source>
        <dbReference type="Proteomes" id="UP000243096"/>
    </source>
</evidence>
<feature type="domain" description="AB hydrolase-1" evidence="1">
    <location>
        <begin position="41"/>
        <end position="281"/>
    </location>
</feature>
<evidence type="ECO:0000259" key="1">
    <source>
        <dbReference type="Pfam" id="PF12697"/>
    </source>
</evidence>
<dbReference type="PANTHER" id="PTHR43798">
    <property type="entry name" value="MONOACYLGLYCEROL LIPASE"/>
    <property type="match status" value="1"/>
</dbReference>
<evidence type="ECO:0000313" key="2">
    <source>
        <dbReference type="EMBL" id="PPB81458.1"/>
    </source>
</evidence>
<reference evidence="2 3" key="1">
    <citation type="submission" date="2018-01" db="EMBL/GenBank/DDBJ databases">
        <title>Genomic Encyclopedia of Type Strains, Phase III (KMG-III): the genomes of soil and plant-associated and newly described type strains.</title>
        <authorList>
            <person name="Whitman W."/>
        </authorList>
    </citation>
    <scope>NUCLEOTIDE SEQUENCE [LARGE SCALE GENOMIC DNA]</scope>
    <source>
        <strain evidence="2 3">HKI456</strain>
    </source>
</reference>
<dbReference type="InterPro" id="IPR029058">
    <property type="entry name" value="AB_hydrolase_fold"/>
</dbReference>
<dbReference type="Pfam" id="PF12697">
    <property type="entry name" value="Abhydrolase_6"/>
    <property type="match status" value="1"/>
</dbReference>
<dbReference type="OrthoDB" id="6117067at2"/>
<proteinExistence type="predicted"/>
<name>A0A2P5K735_9BURK</name>
<dbReference type="Proteomes" id="UP000243096">
    <property type="component" value="Unassembled WGS sequence"/>
</dbReference>
<keyword evidence="3" id="KW-1185">Reference proteome</keyword>
<dbReference type="Gene3D" id="3.40.50.1820">
    <property type="entry name" value="alpha/beta hydrolase"/>
    <property type="match status" value="1"/>
</dbReference>
<sequence>MTGTFPMPRATPTRAMLHAHSITLADGASVAFAQAGSGEPIVLVHGSLCDYRYWEPQFVPLASTHRVLSLSLGHYFPTRELNRALPFSWNAHVQQIAAFIDEVVREPAHVVAHSRGAYLAFHLARRFPDRLRSVTLADPGGAIQGSDALSAQAAAGQVNTLRTRAVTLIEQGEVDAGLALFVDSVSRPGSWAQSPDGFKAMARDNAHTLRPQIAERMPAFAAHEAGAITVPILLVGGEKSPSIFHRNIEWLHQRIDGARQMMITGASHGMNLAHPRAFNRAVLDFIDAHGRARLSGNGV</sequence>
<dbReference type="AlphaFoldDB" id="A0A2P5K735"/>
<dbReference type="InterPro" id="IPR050266">
    <property type="entry name" value="AB_hydrolase_sf"/>
</dbReference>
<dbReference type="InterPro" id="IPR000073">
    <property type="entry name" value="AB_hydrolase_1"/>
</dbReference>
<comment type="caution">
    <text evidence="2">The sequence shown here is derived from an EMBL/GenBank/DDBJ whole genome shotgun (WGS) entry which is preliminary data.</text>
</comment>
<protein>
    <submittedName>
        <fullName evidence="2">Pimeloyl-ACP methyl ester carboxylesterase</fullName>
    </submittedName>
</protein>
<dbReference type="SUPFAM" id="SSF53474">
    <property type="entry name" value="alpha/beta-Hydrolases"/>
    <property type="match status" value="1"/>
</dbReference>
<organism evidence="2 3">
    <name type="scientific">Mycetohabitans endofungorum</name>
    <dbReference type="NCBI Taxonomy" id="417203"/>
    <lineage>
        <taxon>Bacteria</taxon>
        <taxon>Pseudomonadati</taxon>
        <taxon>Pseudomonadota</taxon>
        <taxon>Betaproteobacteria</taxon>
        <taxon>Burkholderiales</taxon>
        <taxon>Burkholderiaceae</taxon>
        <taxon>Mycetohabitans</taxon>
    </lineage>
</organism>
<dbReference type="GO" id="GO:0016020">
    <property type="term" value="C:membrane"/>
    <property type="evidence" value="ECO:0007669"/>
    <property type="project" value="TreeGrafter"/>
</dbReference>
<dbReference type="EMBL" id="PRDW01000019">
    <property type="protein sequence ID" value="PPB81458.1"/>
    <property type="molecule type" value="Genomic_DNA"/>
</dbReference>
<dbReference type="RefSeq" id="WP_104078413.1">
    <property type="nucleotide sequence ID" value="NZ_CP062179.1"/>
</dbReference>
<gene>
    <name evidence="2" type="ORF">B0O95_11931</name>
</gene>
<dbReference type="PANTHER" id="PTHR43798:SF33">
    <property type="entry name" value="HYDROLASE, PUTATIVE (AFU_ORTHOLOGUE AFUA_2G14860)-RELATED"/>
    <property type="match status" value="1"/>
</dbReference>